<feature type="domain" description="FAD/NAD(P)-binding" evidence="1">
    <location>
        <begin position="4"/>
        <end position="114"/>
    </location>
</feature>
<gene>
    <name evidence="2" type="ORF">NCTC12965_07616</name>
</gene>
<dbReference type="InterPro" id="IPR023753">
    <property type="entry name" value="FAD/NAD-binding_dom"/>
</dbReference>
<protein>
    <submittedName>
        <fullName evidence="2">Nitrite reductase subunit NirD</fullName>
    </submittedName>
</protein>
<dbReference type="Gene3D" id="3.50.50.100">
    <property type="match status" value="1"/>
</dbReference>
<dbReference type="InterPro" id="IPR036188">
    <property type="entry name" value="FAD/NAD-bd_sf"/>
</dbReference>
<accession>A0A4U9WGC7</accession>
<proteinExistence type="predicted"/>
<evidence type="ECO:0000259" key="1">
    <source>
        <dbReference type="Pfam" id="PF07992"/>
    </source>
</evidence>
<reference evidence="2" key="1">
    <citation type="submission" date="2019-05" db="EMBL/GenBank/DDBJ databases">
        <authorList>
            <consortium name="Pathogen Informatics"/>
        </authorList>
    </citation>
    <scope>NUCLEOTIDE SEQUENCE [LARGE SCALE GENOMIC DNA]</scope>
    <source>
        <strain evidence="2">NCTC12965</strain>
    </source>
</reference>
<organism evidence="2">
    <name type="scientific">Serratia fonticola</name>
    <dbReference type="NCBI Taxonomy" id="47917"/>
    <lineage>
        <taxon>Bacteria</taxon>
        <taxon>Pseudomonadati</taxon>
        <taxon>Pseudomonadota</taxon>
        <taxon>Gammaproteobacteria</taxon>
        <taxon>Enterobacterales</taxon>
        <taxon>Yersiniaceae</taxon>
        <taxon>Serratia</taxon>
    </lineage>
</organism>
<sequence length="171" mass="19844">MRSRIIIVGGGTGGTILANLLAAKLHREVINNQVEIMMISDSPVHYYKPAFMYVAFNAFFKQELTRPQQSLLRPEIQFIVDKAEQFDLSQRCIYTRSGNKYHYDFLVFATGCVPWPEQIGRIGPRRAITFTNIRRLASWRKSWPLSRKGAFLSRCHSHKRPTYRTNVVLPR</sequence>
<dbReference type="PANTHER" id="PTHR43755">
    <property type="match status" value="1"/>
</dbReference>
<dbReference type="PANTHER" id="PTHR43755:SF1">
    <property type="entry name" value="FAD-DEPENDENT PYRIDINE NUCLEOTIDE-DISULPHIDE OXIDOREDUCTASE"/>
    <property type="match status" value="1"/>
</dbReference>
<dbReference type="InterPro" id="IPR052541">
    <property type="entry name" value="SQRD"/>
</dbReference>
<name>A0A4U9WGC7_SERFO</name>
<dbReference type="EMBL" id="CABEEZ010000151">
    <property type="protein sequence ID" value="VTR58139.1"/>
    <property type="molecule type" value="Genomic_DNA"/>
</dbReference>
<dbReference type="AlphaFoldDB" id="A0A4U9WGC7"/>
<dbReference type="GO" id="GO:0016491">
    <property type="term" value="F:oxidoreductase activity"/>
    <property type="evidence" value="ECO:0007669"/>
    <property type="project" value="InterPro"/>
</dbReference>
<dbReference type="SUPFAM" id="SSF51905">
    <property type="entry name" value="FAD/NAD(P)-binding domain"/>
    <property type="match status" value="1"/>
</dbReference>
<dbReference type="Pfam" id="PF07992">
    <property type="entry name" value="Pyr_redox_2"/>
    <property type="match status" value="1"/>
</dbReference>
<evidence type="ECO:0000313" key="2">
    <source>
        <dbReference type="EMBL" id="VTR58139.1"/>
    </source>
</evidence>